<feature type="transmembrane region" description="Helical" evidence="1">
    <location>
        <begin position="248"/>
        <end position="271"/>
    </location>
</feature>
<comment type="caution">
    <text evidence="2">The sequence shown here is derived from an EMBL/GenBank/DDBJ whole genome shotgun (WGS) entry which is preliminary data.</text>
</comment>
<dbReference type="Proteomes" id="UP000480350">
    <property type="component" value="Unassembled WGS sequence"/>
</dbReference>
<proteinExistence type="predicted"/>
<accession>A0A7C9J5H7</accession>
<dbReference type="EMBL" id="WUPT01000003">
    <property type="protein sequence ID" value="MXQ09361.1"/>
    <property type="molecule type" value="Genomic_DNA"/>
</dbReference>
<reference evidence="2 3" key="2">
    <citation type="submission" date="2020-03" db="EMBL/GenBank/DDBJ databases">
        <title>Kangsaoukella pontilimi gen. nov., sp. nov., a new member of the family Rhodobacteraceae isolated from a tidal mudflat.</title>
        <authorList>
            <person name="Kim I.S."/>
        </authorList>
    </citation>
    <scope>NUCLEOTIDE SEQUENCE [LARGE SCALE GENOMIC DNA]</scope>
    <source>
        <strain evidence="2 3">GH1-50</strain>
    </source>
</reference>
<gene>
    <name evidence="2" type="ORF">GQ651_16060</name>
</gene>
<protein>
    <recommendedName>
        <fullName evidence="4">Dolichyl-phosphate-mannose-protein mannosyltransferase</fullName>
    </recommendedName>
</protein>
<keyword evidence="1" id="KW-1133">Transmembrane helix</keyword>
<feature type="transmembrane region" description="Helical" evidence="1">
    <location>
        <begin position="278"/>
        <end position="296"/>
    </location>
</feature>
<evidence type="ECO:0000313" key="3">
    <source>
        <dbReference type="Proteomes" id="UP000480350"/>
    </source>
</evidence>
<organism evidence="2 3">
    <name type="scientific">Kangsaoukella pontilimi</name>
    <dbReference type="NCBI Taxonomy" id="2691042"/>
    <lineage>
        <taxon>Bacteria</taxon>
        <taxon>Pseudomonadati</taxon>
        <taxon>Pseudomonadota</taxon>
        <taxon>Alphaproteobacteria</taxon>
        <taxon>Rhodobacterales</taxon>
        <taxon>Paracoccaceae</taxon>
        <taxon>Kangsaoukella</taxon>
    </lineage>
</organism>
<feature type="transmembrane region" description="Helical" evidence="1">
    <location>
        <begin position="113"/>
        <end position="132"/>
    </location>
</feature>
<dbReference type="RefSeq" id="WP_160765290.1">
    <property type="nucleotide sequence ID" value="NZ_WUPT01000003.1"/>
</dbReference>
<keyword evidence="1" id="KW-0812">Transmembrane</keyword>
<feature type="transmembrane region" description="Helical" evidence="1">
    <location>
        <begin position="7"/>
        <end position="27"/>
    </location>
</feature>
<keyword evidence="3" id="KW-1185">Reference proteome</keyword>
<evidence type="ECO:0000256" key="1">
    <source>
        <dbReference type="SAM" id="Phobius"/>
    </source>
</evidence>
<feature type="transmembrane region" description="Helical" evidence="1">
    <location>
        <begin position="68"/>
        <end position="101"/>
    </location>
</feature>
<feature type="transmembrane region" description="Helical" evidence="1">
    <location>
        <begin position="211"/>
        <end position="228"/>
    </location>
</feature>
<name>A0A7C9J5H7_9RHOB</name>
<feature type="transmembrane region" description="Helical" evidence="1">
    <location>
        <begin position="302"/>
        <end position="320"/>
    </location>
</feature>
<evidence type="ECO:0000313" key="2">
    <source>
        <dbReference type="EMBL" id="MXQ09361.1"/>
    </source>
</evidence>
<feature type="transmembrane region" description="Helical" evidence="1">
    <location>
        <begin position="180"/>
        <end position="199"/>
    </location>
</feature>
<sequence length="384" mass="41484">MKEQATNGVIVGLGAVALGLVSLLWLYGTRYPLHHDLAGGLNTAALAVQLGPAFDSYNSYFPPSERLWYSLAVMLGAMTGVGTAGANVALTTLAVLISAGLATLIRRRTTGGAGPFFFGLSFLVLLAIPALYKNIFGLREHLVVLGLWPYLVLRAAPPEDQKIGAGLRVALGLWMGGTLLFKYFYAIVVFLIEVADALIQRRIGPLFRAENLIAAAVVALYLGLWLLADPAQRAAIGAMRSSIGANLLPFDTAFAIARPWLVAAIVAVVLARLSGAGWRIILLGLVAVLGAMAVTWLQQRWYTHHLFPILMAFIGWWWMLGARLKLWVHPIAAAAALFAIEDQYSRNNWYVARVAEVSEAIEAAGLDLDGKRVGVLTMHPSPYN</sequence>
<reference evidence="2 3" key="1">
    <citation type="submission" date="2019-12" db="EMBL/GenBank/DDBJ databases">
        <authorList>
            <person name="Lee S.D."/>
        </authorList>
    </citation>
    <scope>NUCLEOTIDE SEQUENCE [LARGE SCALE GENOMIC DNA]</scope>
    <source>
        <strain evidence="2 3">GH1-50</strain>
    </source>
</reference>
<keyword evidence="1" id="KW-0472">Membrane</keyword>
<evidence type="ECO:0008006" key="4">
    <source>
        <dbReference type="Google" id="ProtNLM"/>
    </source>
</evidence>
<dbReference type="AlphaFoldDB" id="A0A7C9J5H7"/>